<dbReference type="PANTHER" id="PTHR12919">
    <property type="entry name" value="30S RIBOSOMAL PROTEIN S16"/>
    <property type="match status" value="1"/>
</dbReference>
<evidence type="ECO:0000256" key="2">
    <source>
        <dbReference type="ARBA" id="ARBA00023274"/>
    </source>
</evidence>
<dbReference type="Pfam" id="PF00886">
    <property type="entry name" value="Ribosomal_S16"/>
    <property type="match status" value="1"/>
</dbReference>
<dbReference type="OrthoDB" id="9807878at2"/>
<dbReference type="PANTHER" id="PTHR12919:SF20">
    <property type="entry name" value="SMALL RIBOSOMAL SUBUNIT PROTEIN BS16M"/>
    <property type="match status" value="1"/>
</dbReference>
<gene>
    <name evidence="3" type="primary">rpsP</name>
    <name evidence="4" type="ORF">SAMN02983004_00152</name>
</gene>
<keyword evidence="5" id="KW-1185">Reference proteome</keyword>
<dbReference type="InterPro" id="IPR023803">
    <property type="entry name" value="Ribosomal_bS16_dom_sf"/>
</dbReference>
<dbReference type="NCBIfam" id="TIGR00002">
    <property type="entry name" value="S16"/>
    <property type="match status" value="1"/>
</dbReference>
<dbReference type="SUPFAM" id="SSF54565">
    <property type="entry name" value="Ribosomal protein S16"/>
    <property type="match status" value="1"/>
</dbReference>
<evidence type="ECO:0000256" key="3">
    <source>
        <dbReference type="HAMAP-Rule" id="MF_00385"/>
    </source>
</evidence>
<dbReference type="Gene3D" id="3.30.1320.10">
    <property type="match status" value="1"/>
</dbReference>
<organism evidence="4 5">
    <name type="scientific">Borreliella japonica</name>
    <name type="common">Borrelia japonica</name>
    <dbReference type="NCBI Taxonomy" id="34095"/>
    <lineage>
        <taxon>Bacteria</taxon>
        <taxon>Pseudomonadati</taxon>
        <taxon>Spirochaetota</taxon>
        <taxon>Spirochaetia</taxon>
        <taxon>Spirochaetales</taxon>
        <taxon>Borreliaceae</taxon>
        <taxon>Borreliella</taxon>
    </lineage>
</organism>
<sequence>MSVKIRLKRMGAKKRPYYRIVVMDSASPRDGRAIEELGYYHPVEKQNQIKIKEDRIKDWISKGAILSDTVKMLLNKNNLNTKSQEV</sequence>
<dbReference type="EMBL" id="FMTE01000002">
    <property type="protein sequence ID" value="SCW26799.1"/>
    <property type="molecule type" value="Genomic_DNA"/>
</dbReference>
<dbReference type="GO" id="GO:0015935">
    <property type="term" value="C:small ribosomal subunit"/>
    <property type="evidence" value="ECO:0007669"/>
    <property type="project" value="TreeGrafter"/>
</dbReference>
<comment type="similarity">
    <text evidence="3">Belongs to the bacterial ribosomal protein bS16 family.</text>
</comment>
<dbReference type="AlphaFoldDB" id="A0A1G4P3L9"/>
<proteinExistence type="inferred from homology"/>
<keyword evidence="1 3" id="KW-0689">Ribosomal protein</keyword>
<dbReference type="GO" id="GO:0006412">
    <property type="term" value="P:translation"/>
    <property type="evidence" value="ECO:0007669"/>
    <property type="project" value="UniProtKB-UniRule"/>
</dbReference>
<evidence type="ECO:0000256" key="1">
    <source>
        <dbReference type="ARBA" id="ARBA00022980"/>
    </source>
</evidence>
<dbReference type="GO" id="GO:0003735">
    <property type="term" value="F:structural constituent of ribosome"/>
    <property type="evidence" value="ECO:0007669"/>
    <property type="project" value="InterPro"/>
</dbReference>
<dbReference type="HAMAP" id="MF_00385">
    <property type="entry name" value="Ribosomal_bS16"/>
    <property type="match status" value="1"/>
</dbReference>
<evidence type="ECO:0000313" key="5">
    <source>
        <dbReference type="Proteomes" id="UP000199262"/>
    </source>
</evidence>
<accession>A0A1G4P3L9</accession>
<dbReference type="InterPro" id="IPR000307">
    <property type="entry name" value="Ribosomal_bS16"/>
</dbReference>
<dbReference type="GO" id="GO:0005737">
    <property type="term" value="C:cytoplasm"/>
    <property type="evidence" value="ECO:0007669"/>
    <property type="project" value="UniProtKB-ARBA"/>
</dbReference>
<dbReference type="InterPro" id="IPR020592">
    <property type="entry name" value="Ribosomal_bS16_CS"/>
</dbReference>
<name>A0A1G4P3L9_BORJA</name>
<protein>
    <recommendedName>
        <fullName evidence="3">Small ribosomal subunit protein bS16</fullName>
    </recommendedName>
</protein>
<keyword evidence="2 3" id="KW-0687">Ribonucleoprotein</keyword>
<dbReference type="Proteomes" id="UP000199262">
    <property type="component" value="Unassembled WGS sequence"/>
</dbReference>
<dbReference type="PROSITE" id="PS00732">
    <property type="entry name" value="RIBOSOMAL_S16"/>
    <property type="match status" value="1"/>
</dbReference>
<reference evidence="5" key="1">
    <citation type="submission" date="2016-10" db="EMBL/GenBank/DDBJ databases">
        <authorList>
            <person name="Varghese N."/>
            <person name="Submissions S."/>
        </authorList>
    </citation>
    <scope>NUCLEOTIDE SEQUENCE [LARGE SCALE GENOMIC DNA]</scope>
    <source>
        <strain evidence="5">ATCC 51557</strain>
    </source>
</reference>
<evidence type="ECO:0000313" key="4">
    <source>
        <dbReference type="EMBL" id="SCW26799.1"/>
    </source>
</evidence>
<dbReference type="RefSeq" id="WP_091971784.1">
    <property type="nucleotide sequence ID" value="NZ_CP124066.1"/>
</dbReference>